<dbReference type="PANTHER" id="PTHR43691:SF15">
    <property type="entry name" value="PHOSPHORYLASE, PUTATIVE-RELATED"/>
    <property type="match status" value="1"/>
</dbReference>
<dbReference type="AlphaFoldDB" id="A0AAW0EMD2"/>
<keyword evidence="3" id="KW-1185">Reference proteome</keyword>
<evidence type="ECO:0000259" key="1">
    <source>
        <dbReference type="Pfam" id="PF01048"/>
    </source>
</evidence>
<dbReference type="GO" id="GO:0005829">
    <property type="term" value="C:cytosol"/>
    <property type="evidence" value="ECO:0007669"/>
    <property type="project" value="TreeGrafter"/>
</dbReference>
<evidence type="ECO:0000313" key="2">
    <source>
        <dbReference type="EMBL" id="KAK7194602.1"/>
    </source>
</evidence>
<organism evidence="2 3">
    <name type="scientific">Novymonas esmeraldas</name>
    <dbReference type="NCBI Taxonomy" id="1808958"/>
    <lineage>
        <taxon>Eukaryota</taxon>
        <taxon>Discoba</taxon>
        <taxon>Euglenozoa</taxon>
        <taxon>Kinetoplastea</taxon>
        <taxon>Metakinetoplastina</taxon>
        <taxon>Trypanosomatida</taxon>
        <taxon>Trypanosomatidae</taxon>
        <taxon>Novymonas</taxon>
    </lineage>
</organism>
<dbReference type="PANTHER" id="PTHR43691">
    <property type="entry name" value="URIDINE PHOSPHORYLASE"/>
    <property type="match status" value="1"/>
</dbReference>
<protein>
    <submittedName>
        <fullName evidence="2">Nucleoside phosphorylase-like protein</fullName>
    </submittedName>
</protein>
<dbReference type="EMBL" id="JAECZO010000039">
    <property type="protein sequence ID" value="KAK7194602.1"/>
    <property type="molecule type" value="Genomic_DNA"/>
</dbReference>
<name>A0AAW0EMD2_9TRYP</name>
<accession>A0AAW0EMD2</accession>
<dbReference type="Proteomes" id="UP001430356">
    <property type="component" value="Unassembled WGS sequence"/>
</dbReference>
<dbReference type="Gene3D" id="3.40.50.1580">
    <property type="entry name" value="Nucleoside phosphorylase domain"/>
    <property type="match status" value="1"/>
</dbReference>
<gene>
    <name evidence="2" type="ORF">NESM_000378700</name>
</gene>
<dbReference type="GO" id="GO:0004850">
    <property type="term" value="F:uridine phosphorylase activity"/>
    <property type="evidence" value="ECO:0007669"/>
    <property type="project" value="TreeGrafter"/>
</dbReference>
<dbReference type="InterPro" id="IPR035994">
    <property type="entry name" value="Nucleoside_phosphorylase_sf"/>
</dbReference>
<dbReference type="InterPro" id="IPR000845">
    <property type="entry name" value="Nucleoside_phosphorylase_d"/>
</dbReference>
<dbReference type="SUPFAM" id="SSF53167">
    <property type="entry name" value="Purine and uridine phosphorylases"/>
    <property type="match status" value="1"/>
</dbReference>
<dbReference type="GO" id="GO:0006218">
    <property type="term" value="P:uridine catabolic process"/>
    <property type="evidence" value="ECO:0007669"/>
    <property type="project" value="TreeGrafter"/>
</dbReference>
<evidence type="ECO:0000313" key="3">
    <source>
        <dbReference type="Proteomes" id="UP001430356"/>
    </source>
</evidence>
<proteinExistence type="predicted"/>
<reference evidence="2 3" key="1">
    <citation type="journal article" date="2021" name="MBio">
        <title>A New Model Trypanosomatid, Novymonas esmeraldas: Genomic Perception of Its 'Candidatus Pandoraea novymonadis' Endosymbiont.</title>
        <authorList>
            <person name="Zakharova A."/>
            <person name="Saura A."/>
            <person name="Butenko A."/>
            <person name="Podesvova L."/>
            <person name="Warmusova S."/>
            <person name="Kostygov A.Y."/>
            <person name="Nenarokova A."/>
            <person name="Lukes J."/>
            <person name="Opperdoes F.R."/>
            <person name="Yurchenko V."/>
        </authorList>
    </citation>
    <scope>NUCLEOTIDE SEQUENCE [LARGE SCALE GENOMIC DNA]</scope>
    <source>
        <strain evidence="2 3">E262AT.01</strain>
    </source>
</reference>
<dbReference type="Pfam" id="PF01048">
    <property type="entry name" value="PNP_UDP_1"/>
    <property type="match status" value="1"/>
</dbReference>
<feature type="domain" description="Nucleoside phosphorylase" evidence="1">
    <location>
        <begin position="37"/>
        <end position="347"/>
    </location>
</feature>
<sequence length="350" mass="37440">MAHHGFGVSGDTDPDLPLSPEGVTYHVTCTSEHLADRIVLVGDPGRVKLVCTHLDAGSIVYEAAHREINVATGAYRGVPVTVLSTGMGTDNVEIVMNEVHILKEYDTQRRRWRTRVGETPADELDVPFDPSTVKLIRVGTCGTPNDDVPVGCLVITQYAVGMDNTCQYYVAPEVNATADVQEVLAKVRTTSLGSVQIYATKAAPAITQGLVEACAALNAKASAASPQEQQPRAQQQQQWYVGTTCSGSGFYGCQGRSVGRFHGRLTAPHLTEELGDLRFDVSEGPQRIANIEMENSALCYLSNMLGYQAGTVCVVVARRTRTGRAFASPAQTATALSNAITVALETLIAT</sequence>
<comment type="caution">
    <text evidence="2">The sequence shown here is derived from an EMBL/GenBank/DDBJ whole genome shotgun (WGS) entry which is preliminary data.</text>
</comment>
<dbReference type="FunFam" id="3.40.50.1580:FF:000016">
    <property type="entry name" value="Nucleoside phosphorylase, putative"/>
    <property type="match status" value="1"/>
</dbReference>